<dbReference type="AlphaFoldDB" id="A0A7K5NWL9"/>
<keyword evidence="1" id="KW-0472">Membrane</keyword>
<keyword evidence="1" id="KW-0812">Transmembrane</keyword>
<comment type="caution">
    <text evidence="2">The sequence shown here is derived from an EMBL/GenBank/DDBJ whole genome shotgun (WGS) entry which is preliminary data.</text>
</comment>
<accession>A0A7K5NWL9</accession>
<feature type="non-terminal residue" evidence="2">
    <location>
        <position position="316"/>
    </location>
</feature>
<protein>
    <submittedName>
        <fullName evidence="2">I17RC protein</fullName>
    </submittedName>
</protein>
<feature type="transmembrane region" description="Helical" evidence="1">
    <location>
        <begin position="276"/>
        <end position="296"/>
    </location>
</feature>
<keyword evidence="1" id="KW-1133">Transmembrane helix</keyword>
<evidence type="ECO:0000313" key="3">
    <source>
        <dbReference type="Proteomes" id="UP000524558"/>
    </source>
</evidence>
<dbReference type="EMBL" id="VYZF01002147">
    <property type="protein sequence ID" value="NWT46543.1"/>
    <property type="molecule type" value="Genomic_DNA"/>
</dbReference>
<organism evidence="2 3">
    <name type="scientific">Chroicocephalus maculipennis</name>
    <name type="common">Brown-hooded gull</name>
    <name type="synonym">Larus maculipennis</name>
    <dbReference type="NCBI Taxonomy" id="287016"/>
    <lineage>
        <taxon>Eukaryota</taxon>
        <taxon>Metazoa</taxon>
        <taxon>Chordata</taxon>
        <taxon>Craniata</taxon>
        <taxon>Vertebrata</taxon>
        <taxon>Euteleostomi</taxon>
        <taxon>Archelosauria</taxon>
        <taxon>Archosauria</taxon>
        <taxon>Dinosauria</taxon>
        <taxon>Saurischia</taxon>
        <taxon>Theropoda</taxon>
        <taxon>Coelurosauria</taxon>
        <taxon>Aves</taxon>
        <taxon>Neognathae</taxon>
        <taxon>Neoaves</taxon>
        <taxon>Charadriiformes</taxon>
        <taxon>Laridae</taxon>
        <taxon>Chroicocephalus</taxon>
    </lineage>
</organism>
<reference evidence="2 3" key="1">
    <citation type="submission" date="2019-09" db="EMBL/GenBank/DDBJ databases">
        <title>Bird 10,000 Genomes (B10K) Project - Family phase.</title>
        <authorList>
            <person name="Zhang G."/>
        </authorList>
    </citation>
    <scope>NUCLEOTIDE SEQUENCE [LARGE SCALE GENOMIC DNA]</scope>
    <source>
        <strain evidence="2">B10K-DU-021-33</strain>
        <tissue evidence="2">Mixed tissue sample</tissue>
    </source>
</reference>
<evidence type="ECO:0000256" key="1">
    <source>
        <dbReference type="SAM" id="Phobius"/>
    </source>
</evidence>
<dbReference type="Proteomes" id="UP000524558">
    <property type="component" value="Unassembled WGS sequence"/>
</dbReference>
<feature type="non-terminal residue" evidence="2">
    <location>
        <position position="1"/>
    </location>
</feature>
<keyword evidence="3" id="KW-1185">Reference proteome</keyword>
<sequence length="316" mass="33493">HPSPDATADVEAWERLWARSQLVLHNEGQALTSSLSAPCDLPAELVPCWQPEPDGPCQALPGLQQPAVGQVSGAPWGVGGTGGPWVTLTEHPSCQQGPQEFGGLRFHPNLCVQGRDKLGIRLGVAPIWSPLAAPPSTVTSPGALPGRADDLLLLQHRGNASLCALERGTCTPLASFTRTVRGRDPRVPVTVVAVAQPGHPLPLLQGVGRPGLLERELRRDVVAGHCRQVSAGGLWAAGTGQAACDMSPSPQIRHPENGTGVTLWACPLHKYLRARWALAWMGVLLGASCLLLLLLLMKEDVKGEWCPPGGCAWDPR</sequence>
<evidence type="ECO:0000313" key="2">
    <source>
        <dbReference type="EMBL" id="NWT46543.1"/>
    </source>
</evidence>
<gene>
    <name evidence="2" type="primary">Il17rc_0</name>
    <name evidence="2" type="ORF">CHRMAC_R06024</name>
</gene>
<proteinExistence type="predicted"/>
<name>A0A7K5NWL9_CHRMC</name>